<dbReference type="Gene3D" id="2.60.40.820">
    <property type="entry name" value="Transcription factor, T-box"/>
    <property type="match status" value="1"/>
</dbReference>
<keyword evidence="6 7" id="KW-0539">Nucleus</keyword>
<dbReference type="InterPro" id="IPR008967">
    <property type="entry name" value="p53-like_TF_DNA-bd_sf"/>
</dbReference>
<dbReference type="PROSITE" id="PS01283">
    <property type="entry name" value="TBOX_1"/>
    <property type="match status" value="1"/>
</dbReference>
<evidence type="ECO:0000256" key="3">
    <source>
        <dbReference type="ARBA" id="ARBA00023015"/>
    </source>
</evidence>
<organism evidence="10 11">
    <name type="scientific">Geotrypetes seraphini</name>
    <name type="common">Gaboon caecilian</name>
    <name type="synonym">Caecilia seraphini</name>
    <dbReference type="NCBI Taxonomy" id="260995"/>
    <lineage>
        <taxon>Eukaryota</taxon>
        <taxon>Metazoa</taxon>
        <taxon>Chordata</taxon>
        <taxon>Craniata</taxon>
        <taxon>Vertebrata</taxon>
        <taxon>Euteleostomi</taxon>
        <taxon>Amphibia</taxon>
        <taxon>Gymnophiona</taxon>
        <taxon>Geotrypetes</taxon>
    </lineage>
</organism>
<dbReference type="GO" id="GO:0005634">
    <property type="term" value="C:nucleus"/>
    <property type="evidence" value="ECO:0007669"/>
    <property type="project" value="UniProtKB-SubCell"/>
</dbReference>
<accession>A0A6P8S187</accession>
<dbReference type="InterPro" id="IPR001699">
    <property type="entry name" value="TF_T-box"/>
</dbReference>
<dbReference type="RefSeq" id="XP_033811885.1">
    <property type="nucleotide sequence ID" value="XM_033955994.1"/>
</dbReference>
<feature type="domain" description="T-box" evidence="9">
    <location>
        <begin position="31"/>
        <end position="209"/>
    </location>
</feature>
<feature type="non-terminal residue" evidence="11">
    <location>
        <position position="1"/>
    </location>
</feature>
<keyword evidence="2" id="KW-0217">Developmental protein</keyword>
<feature type="compositionally biased region" description="Basic and acidic residues" evidence="8">
    <location>
        <begin position="206"/>
        <end position="220"/>
    </location>
</feature>
<comment type="subcellular location">
    <subcellularLocation>
        <location evidence="1 7">Nucleus</location>
    </subcellularLocation>
</comment>
<dbReference type="Proteomes" id="UP000515159">
    <property type="component" value="Chromosome 8"/>
</dbReference>
<dbReference type="PANTHER" id="PTHR11267">
    <property type="entry name" value="T-BOX PROTEIN-RELATED"/>
    <property type="match status" value="1"/>
</dbReference>
<dbReference type="GO" id="GO:0045893">
    <property type="term" value="P:positive regulation of DNA-templated transcription"/>
    <property type="evidence" value="ECO:0007669"/>
    <property type="project" value="InterPro"/>
</dbReference>
<keyword evidence="5" id="KW-0804">Transcription</keyword>
<dbReference type="OrthoDB" id="7442607at2759"/>
<dbReference type="PROSITE" id="PS50252">
    <property type="entry name" value="TBOX_3"/>
    <property type="match status" value="1"/>
</dbReference>
<evidence type="ECO:0000256" key="1">
    <source>
        <dbReference type="ARBA" id="ARBA00004123"/>
    </source>
</evidence>
<evidence type="ECO:0000256" key="7">
    <source>
        <dbReference type="PROSITE-ProRule" id="PRU00201"/>
    </source>
</evidence>
<dbReference type="GO" id="GO:0001708">
    <property type="term" value="P:cell fate specification"/>
    <property type="evidence" value="ECO:0007669"/>
    <property type="project" value="TreeGrafter"/>
</dbReference>
<dbReference type="SUPFAM" id="SSF49417">
    <property type="entry name" value="p53-like transcription factors"/>
    <property type="match status" value="1"/>
</dbReference>
<name>A0A6P8S187_GEOSA</name>
<dbReference type="GO" id="GO:0000981">
    <property type="term" value="F:DNA-binding transcription factor activity, RNA polymerase II-specific"/>
    <property type="evidence" value="ECO:0007669"/>
    <property type="project" value="TreeGrafter"/>
</dbReference>
<dbReference type="InterPro" id="IPR046360">
    <property type="entry name" value="T-box_DNA-bd"/>
</dbReference>
<evidence type="ECO:0000256" key="8">
    <source>
        <dbReference type="SAM" id="MobiDB-lite"/>
    </source>
</evidence>
<dbReference type="CDD" id="cd20197">
    <property type="entry name" value="T-box_VegT-like"/>
    <property type="match status" value="1"/>
</dbReference>
<evidence type="ECO:0000256" key="5">
    <source>
        <dbReference type="ARBA" id="ARBA00023163"/>
    </source>
</evidence>
<dbReference type="GO" id="GO:0000785">
    <property type="term" value="C:chromatin"/>
    <property type="evidence" value="ECO:0007669"/>
    <property type="project" value="TreeGrafter"/>
</dbReference>
<evidence type="ECO:0000313" key="10">
    <source>
        <dbReference type="Proteomes" id="UP000515159"/>
    </source>
</evidence>
<dbReference type="GO" id="GO:0009653">
    <property type="term" value="P:anatomical structure morphogenesis"/>
    <property type="evidence" value="ECO:0007669"/>
    <property type="project" value="UniProtKB-ARBA"/>
</dbReference>
<proteinExistence type="predicted"/>
<gene>
    <name evidence="11" type="primary">LOC117365513</name>
</gene>
<reference evidence="11" key="1">
    <citation type="submission" date="2025-08" db="UniProtKB">
        <authorList>
            <consortium name="RefSeq"/>
        </authorList>
    </citation>
    <scope>IDENTIFICATION</scope>
</reference>
<dbReference type="KEGG" id="gsh:117365513"/>
<feature type="region of interest" description="Disordered" evidence="8">
    <location>
        <begin position="202"/>
        <end position="249"/>
    </location>
</feature>
<evidence type="ECO:0000256" key="4">
    <source>
        <dbReference type="ARBA" id="ARBA00023125"/>
    </source>
</evidence>
<dbReference type="FunFam" id="2.60.40.820:FF:000007">
    <property type="entry name" value="T-box transcription factor"/>
    <property type="match status" value="1"/>
</dbReference>
<dbReference type="GO" id="GO:0000978">
    <property type="term" value="F:RNA polymerase II cis-regulatory region sequence-specific DNA binding"/>
    <property type="evidence" value="ECO:0007669"/>
    <property type="project" value="InterPro"/>
</dbReference>
<dbReference type="InParanoid" id="A0A6P8S187"/>
<dbReference type="GeneID" id="117365513"/>
<dbReference type="PROSITE" id="PS01264">
    <property type="entry name" value="TBOX_2"/>
    <property type="match status" value="1"/>
</dbReference>
<dbReference type="Pfam" id="PF00907">
    <property type="entry name" value="T-box"/>
    <property type="match status" value="1"/>
</dbReference>
<dbReference type="InterPro" id="IPR036960">
    <property type="entry name" value="T-box_sf"/>
</dbReference>
<dbReference type="SMART" id="SM00425">
    <property type="entry name" value="TBOX"/>
    <property type="match status" value="1"/>
</dbReference>
<keyword evidence="3" id="KW-0805">Transcription regulation</keyword>
<evidence type="ECO:0000256" key="2">
    <source>
        <dbReference type="ARBA" id="ARBA00022473"/>
    </source>
</evidence>
<evidence type="ECO:0000259" key="9">
    <source>
        <dbReference type="PROSITE" id="PS50252"/>
    </source>
</evidence>
<protein>
    <submittedName>
        <fullName evidence="11">T-box-containing protein TBX6L-like</fullName>
    </submittedName>
</protein>
<sequence length="438" mass="49865">FVLIDVKTPYDVSSSSNVEPTYLQSSVTVTLEDLPLWTKFHLVGTEMIITKSGRRMFPQCKIKLSGLLPYAQYILLLDFTLIDNFRYKWNKNQWEVAGKAEPQPPCRTYIHPDSPAPGNHWMKEPVSFQKLKLTNNTLDQHGHIILHSMHRYKPRFHVIQAEDLFSVRWSIFQMFSFPETAFTSVTAYQNEKITKLKIDNNPFAKGFRDHSRNSRRESSGKSRQLSPGKRKKRVKMEEAECGSDDTGFSKDENVEVKEETHPVPVAEYPCWSTDQDGNHQIHSVTPRVIGQKEVITTEQLVSTSTSCPIYRFHEAGSTQQVSTEDLSASECREPLHPSDVVMASEQEAKASLEGFSCLAATPSPQDIITMTGQRGLRYNPYGVDQNRPQWVASTQHQYRAVGYSPAFSRDFNTQGSSGHAPGNLTEWSQYPLFPYSCW</sequence>
<dbReference type="AlphaFoldDB" id="A0A6P8S187"/>
<evidence type="ECO:0000256" key="6">
    <source>
        <dbReference type="ARBA" id="ARBA00023242"/>
    </source>
</evidence>
<evidence type="ECO:0000313" key="11">
    <source>
        <dbReference type="RefSeq" id="XP_033811885.1"/>
    </source>
</evidence>
<dbReference type="InterPro" id="IPR018186">
    <property type="entry name" value="TF_T-box_CS"/>
</dbReference>
<dbReference type="PRINTS" id="PR00937">
    <property type="entry name" value="TBOX"/>
</dbReference>
<keyword evidence="4 7" id="KW-0238">DNA-binding</keyword>
<comment type="caution">
    <text evidence="7">Lacks conserved residue(s) required for the propagation of feature annotation.</text>
</comment>
<keyword evidence="10" id="KW-1185">Reference proteome</keyword>
<dbReference type="PANTHER" id="PTHR11267:SF200">
    <property type="entry name" value="MGA, MAX DIMERIZATION PROTEIN"/>
    <property type="match status" value="1"/>
</dbReference>